<proteinExistence type="predicted"/>
<keyword evidence="1" id="KW-0732">Signal</keyword>
<reference evidence="2 3" key="1">
    <citation type="submission" date="2020-08" db="EMBL/GenBank/DDBJ databases">
        <title>Genomic Encyclopedia of Type Strains, Phase IV (KMG-IV): sequencing the most valuable type-strain genomes for metagenomic binning, comparative biology and taxonomic classification.</title>
        <authorList>
            <person name="Goeker M."/>
        </authorList>
    </citation>
    <scope>NUCLEOTIDE SEQUENCE [LARGE SCALE GENOMIC DNA]</scope>
    <source>
        <strain evidence="2 3">DSM 29514</strain>
    </source>
</reference>
<feature type="chain" id="PRO_5031155616" evidence="1">
    <location>
        <begin position="22"/>
        <end position="305"/>
    </location>
</feature>
<dbReference type="Proteomes" id="UP000519897">
    <property type="component" value="Unassembled WGS sequence"/>
</dbReference>
<organism evidence="2 3">
    <name type="scientific">Rhizobium rhizoryzae</name>
    <dbReference type="NCBI Taxonomy" id="451876"/>
    <lineage>
        <taxon>Bacteria</taxon>
        <taxon>Pseudomonadati</taxon>
        <taxon>Pseudomonadota</taxon>
        <taxon>Alphaproteobacteria</taxon>
        <taxon>Hyphomicrobiales</taxon>
        <taxon>Rhizobiaceae</taxon>
        <taxon>Rhizobium/Agrobacterium group</taxon>
        <taxon>Rhizobium</taxon>
    </lineage>
</organism>
<keyword evidence="3" id="KW-1185">Reference proteome</keyword>
<feature type="signal peptide" evidence="1">
    <location>
        <begin position="1"/>
        <end position="21"/>
    </location>
</feature>
<name>A0A7W6LDX2_9HYPH</name>
<dbReference type="AlphaFoldDB" id="A0A7W6LDX2"/>
<evidence type="ECO:0000256" key="1">
    <source>
        <dbReference type="SAM" id="SignalP"/>
    </source>
</evidence>
<accession>A0A7W6LDX2</accession>
<dbReference type="EMBL" id="JACIEC010000001">
    <property type="protein sequence ID" value="MBB4142580.1"/>
    <property type="molecule type" value="Genomic_DNA"/>
</dbReference>
<comment type="caution">
    <text evidence="2">The sequence shown here is derived from an EMBL/GenBank/DDBJ whole genome shotgun (WGS) entry which is preliminary data.</text>
</comment>
<gene>
    <name evidence="2" type="ORF">GGQ72_001079</name>
</gene>
<evidence type="ECO:0000313" key="2">
    <source>
        <dbReference type="EMBL" id="MBB4142580.1"/>
    </source>
</evidence>
<dbReference type="RefSeq" id="WP_165136459.1">
    <property type="nucleotide sequence ID" value="NZ_CP049250.1"/>
</dbReference>
<sequence>MKPLFLQIVLALVLAPIQVHASPGCRGEPIGGIKGLNSAIVLDDDTILGTSKLHINIDGYAKAYHPLNAAAGALIHLCNAGEVNLPTGDKYHGSIDNRTCTGKFMQDVAKIGSSKWKDPSVGVVRWYGILGVDAVTINSKLVKGVVPVEQADGSGFYVSPTKLADETIKDVAAQQRYVHPLRVPAAVIPSSKVLTKHGVLMGSFGVAIRTDTKIPVPFVVGDAGPRIGEGTPALARALAGLPITDNITRANRFAGQMDSGVIWVFFGSSIPRVKYEANQEAAMVKATQAAFLKWGGQKRLEECLK</sequence>
<protein>
    <submittedName>
        <fullName evidence="2">Uncharacterized protein</fullName>
    </submittedName>
</protein>
<evidence type="ECO:0000313" key="3">
    <source>
        <dbReference type="Proteomes" id="UP000519897"/>
    </source>
</evidence>